<evidence type="ECO:0000256" key="7">
    <source>
        <dbReference type="ARBA" id="ARBA00059688"/>
    </source>
</evidence>
<dbReference type="KEGG" id="pyg:AWM70_19165"/>
<evidence type="ECO:0000256" key="5">
    <source>
        <dbReference type="ARBA" id="ARBA00022989"/>
    </source>
</evidence>
<dbReference type="Proteomes" id="UP000092573">
    <property type="component" value="Chromosome"/>
</dbReference>
<dbReference type="Gene3D" id="3.30.70.100">
    <property type="match status" value="1"/>
</dbReference>
<organism evidence="11 12">
    <name type="scientific">Paenibacillus yonginensis</name>
    <dbReference type="NCBI Taxonomy" id="1462996"/>
    <lineage>
        <taxon>Bacteria</taxon>
        <taxon>Bacillati</taxon>
        <taxon>Bacillota</taxon>
        <taxon>Bacilli</taxon>
        <taxon>Bacillales</taxon>
        <taxon>Paenibacillaceae</taxon>
        <taxon>Paenibacillus</taxon>
    </lineage>
</organism>
<dbReference type="InterPro" id="IPR023408">
    <property type="entry name" value="MscS_beta-dom_sf"/>
</dbReference>
<name>A0A1B1N4R1_9BACL</name>
<evidence type="ECO:0000313" key="11">
    <source>
        <dbReference type="EMBL" id="ANS76431.1"/>
    </source>
</evidence>
<comment type="subcellular location">
    <subcellularLocation>
        <location evidence="1">Cell membrane</location>
        <topology evidence="1">Multi-pass membrane protein</topology>
    </subcellularLocation>
</comment>
<keyword evidence="6 8" id="KW-0472">Membrane</keyword>
<feature type="domain" description="Mechanosensitive ion channel transmembrane helices 2/3" evidence="10">
    <location>
        <begin position="93"/>
        <end position="133"/>
    </location>
</feature>
<dbReference type="InterPro" id="IPR006685">
    <property type="entry name" value="MscS_channel_2nd"/>
</dbReference>
<dbReference type="OrthoDB" id="9809206at2"/>
<evidence type="ECO:0000313" key="12">
    <source>
        <dbReference type="Proteomes" id="UP000092573"/>
    </source>
</evidence>
<accession>A0A1B1N4R1</accession>
<gene>
    <name evidence="11" type="ORF">AWM70_19165</name>
</gene>
<sequence>MNRFLVGEVNDAQEVIEAATTWKDKVWDKLTDTAMWENILFSGIRIAIILVITRLFVRLIYKIIDNSLERREKSRLTVNPRRFVTVGELLKNVTTIVSNFIMIMLILGEIGVNLGPLIAGAGVVGLAIGFGAQSLVKDVITGFFVIFEDQFAVGDVVQIAGVKGTVEMIGLRSTRLISWTGEVQIIPNGMITTVTNYSINNSLALVDLPFSNTRKLDEALDLLKDAMAQLKEDNALVTEIPHVVGVQSLTTSEYVVRITAECQPGIRADLERQIKAYAKEALEREEARLAAREQAGGGA</sequence>
<evidence type="ECO:0000256" key="1">
    <source>
        <dbReference type="ARBA" id="ARBA00004651"/>
    </source>
</evidence>
<evidence type="ECO:0000256" key="6">
    <source>
        <dbReference type="ARBA" id="ARBA00023136"/>
    </source>
</evidence>
<evidence type="ECO:0000256" key="4">
    <source>
        <dbReference type="ARBA" id="ARBA00022692"/>
    </source>
</evidence>
<dbReference type="PANTHER" id="PTHR30460">
    <property type="entry name" value="MODERATE CONDUCTANCE MECHANOSENSITIVE CHANNEL YBIO"/>
    <property type="match status" value="1"/>
</dbReference>
<dbReference type="Gene3D" id="2.30.30.60">
    <property type="match status" value="1"/>
</dbReference>
<keyword evidence="4 8" id="KW-0812">Transmembrane</keyword>
<dbReference type="InterPro" id="IPR011014">
    <property type="entry name" value="MscS_channel_TM-2"/>
</dbReference>
<dbReference type="EMBL" id="CP014167">
    <property type="protein sequence ID" value="ANS76431.1"/>
    <property type="molecule type" value="Genomic_DNA"/>
</dbReference>
<dbReference type="FunFam" id="1.10.287.1260:FF:000005">
    <property type="entry name" value="Mechanosensitive ion channel family protein"/>
    <property type="match status" value="1"/>
</dbReference>
<feature type="transmembrane region" description="Helical" evidence="8">
    <location>
        <begin position="114"/>
        <end position="136"/>
    </location>
</feature>
<keyword evidence="12" id="KW-1185">Reference proteome</keyword>
<dbReference type="STRING" id="1462996.AWM70_19165"/>
<dbReference type="SUPFAM" id="SSF50182">
    <property type="entry name" value="Sm-like ribonucleoproteins"/>
    <property type="match status" value="1"/>
</dbReference>
<dbReference type="GO" id="GO:0008381">
    <property type="term" value="F:mechanosensitive monoatomic ion channel activity"/>
    <property type="evidence" value="ECO:0007669"/>
    <property type="project" value="InterPro"/>
</dbReference>
<dbReference type="InterPro" id="IPR045276">
    <property type="entry name" value="YbiO_bact"/>
</dbReference>
<protein>
    <submittedName>
        <fullName evidence="11">Mechanosensitive ion channel protein MscS</fullName>
    </submittedName>
</protein>
<dbReference type="GO" id="GO:0005886">
    <property type="term" value="C:plasma membrane"/>
    <property type="evidence" value="ECO:0007669"/>
    <property type="project" value="UniProtKB-SubCell"/>
</dbReference>
<evidence type="ECO:0000256" key="2">
    <source>
        <dbReference type="ARBA" id="ARBA00008017"/>
    </source>
</evidence>
<evidence type="ECO:0000256" key="3">
    <source>
        <dbReference type="ARBA" id="ARBA00022475"/>
    </source>
</evidence>
<evidence type="ECO:0000259" key="9">
    <source>
        <dbReference type="Pfam" id="PF00924"/>
    </source>
</evidence>
<dbReference type="SUPFAM" id="SSF82861">
    <property type="entry name" value="Mechanosensitive channel protein MscS (YggB), transmembrane region"/>
    <property type="match status" value="1"/>
</dbReference>
<keyword evidence="5 8" id="KW-1133">Transmembrane helix</keyword>
<dbReference type="PANTHER" id="PTHR30460:SF0">
    <property type="entry name" value="MODERATE CONDUCTANCE MECHANOSENSITIVE CHANNEL YBIO"/>
    <property type="match status" value="1"/>
</dbReference>
<evidence type="ECO:0000259" key="10">
    <source>
        <dbReference type="Pfam" id="PF21088"/>
    </source>
</evidence>
<dbReference type="AlphaFoldDB" id="A0A1B1N4R1"/>
<comment type="function">
    <text evidence="7">May play a role in resistance to osmotic downshock.</text>
</comment>
<proteinExistence type="inferred from homology"/>
<dbReference type="RefSeq" id="WP_068699078.1">
    <property type="nucleotide sequence ID" value="NZ_CP014167.1"/>
</dbReference>
<dbReference type="Pfam" id="PF21088">
    <property type="entry name" value="MS_channel_1st"/>
    <property type="match status" value="1"/>
</dbReference>
<keyword evidence="3" id="KW-1003">Cell membrane</keyword>
<dbReference type="FunFam" id="2.30.30.60:FF:000001">
    <property type="entry name" value="MscS Mechanosensitive ion channel"/>
    <property type="match status" value="1"/>
</dbReference>
<dbReference type="InterPro" id="IPR049142">
    <property type="entry name" value="MS_channel_1st"/>
</dbReference>
<evidence type="ECO:0000256" key="8">
    <source>
        <dbReference type="SAM" id="Phobius"/>
    </source>
</evidence>
<dbReference type="Pfam" id="PF00924">
    <property type="entry name" value="MS_channel_2nd"/>
    <property type="match status" value="1"/>
</dbReference>
<reference evidence="11 12" key="1">
    <citation type="submission" date="2016-01" db="EMBL/GenBank/DDBJ databases">
        <title>Complete Genome Sequence of Paenibacillus yonginensis DCY84, a novel Plant Growth-Promoting Bacteria with Elicitation of Induced Systemic Resistance.</title>
        <authorList>
            <person name="Kim Y.J."/>
            <person name="Yang D.C."/>
            <person name="Sukweenadhi J."/>
        </authorList>
    </citation>
    <scope>NUCLEOTIDE SEQUENCE [LARGE SCALE GENOMIC DNA]</scope>
    <source>
        <strain evidence="11 12">DCY84</strain>
    </source>
</reference>
<comment type="similarity">
    <text evidence="2">Belongs to the MscS (TC 1.A.23) family.</text>
</comment>
<feature type="transmembrane region" description="Helical" evidence="8">
    <location>
        <begin position="39"/>
        <end position="61"/>
    </location>
</feature>
<dbReference type="InterPro" id="IPR010920">
    <property type="entry name" value="LSM_dom_sf"/>
</dbReference>
<dbReference type="Gene3D" id="1.10.287.1260">
    <property type="match status" value="1"/>
</dbReference>
<feature type="domain" description="Mechanosensitive ion channel MscS" evidence="9">
    <location>
        <begin position="135"/>
        <end position="198"/>
    </location>
</feature>